<dbReference type="Proteomes" id="UP001199469">
    <property type="component" value="Unassembled WGS sequence"/>
</dbReference>
<dbReference type="RefSeq" id="WP_230738553.1">
    <property type="nucleotide sequence ID" value="NZ_JAJNDB010000006.1"/>
</dbReference>
<accession>A0ABS8PFE9</accession>
<keyword evidence="6" id="KW-1185">Reference proteome</keyword>
<dbReference type="EMBL" id="JAJNDB010000006">
    <property type="protein sequence ID" value="MCD2196672.1"/>
    <property type="molecule type" value="Genomic_DNA"/>
</dbReference>
<evidence type="ECO:0000256" key="1">
    <source>
        <dbReference type="ARBA" id="ARBA00023015"/>
    </source>
</evidence>
<evidence type="ECO:0000259" key="4">
    <source>
        <dbReference type="PROSITE" id="PS50043"/>
    </source>
</evidence>
<dbReference type="PROSITE" id="PS50043">
    <property type="entry name" value="HTH_LUXR_2"/>
    <property type="match status" value="1"/>
</dbReference>
<dbReference type="SMART" id="SM00421">
    <property type="entry name" value="HTH_LUXR"/>
    <property type="match status" value="1"/>
</dbReference>
<feature type="domain" description="HTH luxR-type" evidence="4">
    <location>
        <begin position="189"/>
        <end position="254"/>
    </location>
</feature>
<evidence type="ECO:0000313" key="5">
    <source>
        <dbReference type="EMBL" id="MCD2196672.1"/>
    </source>
</evidence>
<comment type="caution">
    <text evidence="5">The sequence shown here is derived from an EMBL/GenBank/DDBJ whole genome shotgun (WGS) entry which is preliminary data.</text>
</comment>
<evidence type="ECO:0000256" key="2">
    <source>
        <dbReference type="ARBA" id="ARBA00023125"/>
    </source>
</evidence>
<dbReference type="PANTHER" id="PTHR44688:SF16">
    <property type="entry name" value="DNA-BINDING TRANSCRIPTIONAL ACTIVATOR DEVR_DOSR"/>
    <property type="match status" value="1"/>
</dbReference>
<name>A0ABS8PFE9_9PSEU</name>
<evidence type="ECO:0000256" key="3">
    <source>
        <dbReference type="ARBA" id="ARBA00023163"/>
    </source>
</evidence>
<dbReference type="Gene3D" id="1.10.10.10">
    <property type="entry name" value="Winged helix-like DNA-binding domain superfamily/Winged helix DNA-binding domain"/>
    <property type="match status" value="1"/>
</dbReference>
<dbReference type="CDD" id="cd06170">
    <property type="entry name" value="LuxR_C_like"/>
    <property type="match status" value="1"/>
</dbReference>
<evidence type="ECO:0000313" key="6">
    <source>
        <dbReference type="Proteomes" id="UP001199469"/>
    </source>
</evidence>
<dbReference type="Pfam" id="PF00196">
    <property type="entry name" value="GerE"/>
    <property type="match status" value="1"/>
</dbReference>
<reference evidence="5 6" key="1">
    <citation type="submission" date="2021-11" db="EMBL/GenBank/DDBJ databases">
        <title>Draft genome sequence of Actinomycetospora sp. SF1 isolated from the rhizosphere soil.</title>
        <authorList>
            <person name="Duangmal K."/>
            <person name="Chantavorakit T."/>
        </authorList>
    </citation>
    <scope>NUCLEOTIDE SEQUENCE [LARGE SCALE GENOMIC DNA]</scope>
    <source>
        <strain evidence="5 6">TBRC 5722</strain>
    </source>
</reference>
<keyword evidence="3" id="KW-0804">Transcription</keyword>
<dbReference type="SUPFAM" id="SSF46894">
    <property type="entry name" value="C-terminal effector domain of the bipartite response regulators"/>
    <property type="match status" value="1"/>
</dbReference>
<sequence length="266" mass="28392">MAAPLLAPGAPGGQRAEFWLDLVASLCASPLDHLPDAVVADALTASFEATATAVHVRRGPHVTQTVHGPHEPADRWEEANRFARTRAAVEHPLLAYYLATGDDRAHDLDDVPVLIDRHGCGDWREQARAQAVDRQIAVPLVHAPGHHHSYVIGRSEPFAPEDVRFARRLQGLLRGLAGQIAATREVPGDLAADVGLTPRETAALVAVAEGLTADAVARRLGISPRTVHKHLERAYAKLGVRDRVSAVVRAGRLGLLPTTAGSALLP</sequence>
<proteinExistence type="predicted"/>
<dbReference type="PANTHER" id="PTHR44688">
    <property type="entry name" value="DNA-BINDING TRANSCRIPTIONAL ACTIVATOR DEVR_DOSR"/>
    <property type="match status" value="1"/>
</dbReference>
<dbReference type="InterPro" id="IPR000792">
    <property type="entry name" value="Tscrpt_reg_LuxR_C"/>
</dbReference>
<organism evidence="5 6">
    <name type="scientific">Actinomycetospora endophytica</name>
    <dbReference type="NCBI Taxonomy" id="2291215"/>
    <lineage>
        <taxon>Bacteria</taxon>
        <taxon>Bacillati</taxon>
        <taxon>Actinomycetota</taxon>
        <taxon>Actinomycetes</taxon>
        <taxon>Pseudonocardiales</taxon>
        <taxon>Pseudonocardiaceae</taxon>
        <taxon>Actinomycetospora</taxon>
    </lineage>
</organism>
<keyword evidence="1" id="KW-0805">Transcription regulation</keyword>
<dbReference type="PRINTS" id="PR00038">
    <property type="entry name" value="HTHLUXR"/>
</dbReference>
<dbReference type="PROSITE" id="PS00622">
    <property type="entry name" value="HTH_LUXR_1"/>
    <property type="match status" value="1"/>
</dbReference>
<dbReference type="InterPro" id="IPR036388">
    <property type="entry name" value="WH-like_DNA-bd_sf"/>
</dbReference>
<keyword evidence="2" id="KW-0238">DNA-binding</keyword>
<gene>
    <name evidence="5" type="ORF">LQ327_25200</name>
</gene>
<protein>
    <submittedName>
        <fullName evidence="5">Helix-turn-helix transcriptional regulator</fullName>
    </submittedName>
</protein>
<dbReference type="InterPro" id="IPR016032">
    <property type="entry name" value="Sig_transdc_resp-reg_C-effctor"/>
</dbReference>